<dbReference type="PRINTS" id="PR00111">
    <property type="entry name" value="ABHYDROLASE"/>
</dbReference>
<evidence type="ECO:0000313" key="3">
    <source>
        <dbReference type="Proteomes" id="UP001203665"/>
    </source>
</evidence>
<gene>
    <name evidence="2" type="ORF">NDM98_03290</name>
</gene>
<dbReference type="InterPro" id="IPR000639">
    <property type="entry name" value="Epox_hydrolase-like"/>
</dbReference>
<dbReference type="PANTHER" id="PTHR43689:SF8">
    <property type="entry name" value="ALPHA_BETA-HYDROLASES SUPERFAMILY PROTEIN"/>
    <property type="match status" value="1"/>
</dbReference>
<dbReference type="GO" id="GO:0016787">
    <property type="term" value="F:hydrolase activity"/>
    <property type="evidence" value="ECO:0007669"/>
    <property type="project" value="UniProtKB-KW"/>
</dbReference>
<comment type="caution">
    <text evidence="2">The sequence shown here is derived from an EMBL/GenBank/DDBJ whole genome shotgun (WGS) entry which is preliminary data.</text>
</comment>
<name>A0ABT0XFH7_9BACI</name>
<dbReference type="Pfam" id="PF00561">
    <property type="entry name" value="Abhydrolase_1"/>
    <property type="match status" value="1"/>
</dbReference>
<dbReference type="PANTHER" id="PTHR43689">
    <property type="entry name" value="HYDROLASE"/>
    <property type="match status" value="1"/>
</dbReference>
<evidence type="ECO:0000259" key="1">
    <source>
        <dbReference type="Pfam" id="PF00561"/>
    </source>
</evidence>
<dbReference type="SUPFAM" id="SSF53474">
    <property type="entry name" value="alpha/beta-Hydrolases"/>
    <property type="match status" value="1"/>
</dbReference>
<dbReference type="RefSeq" id="WP_251604603.1">
    <property type="nucleotide sequence ID" value="NZ_JAMQJY010000001.1"/>
</dbReference>
<dbReference type="PRINTS" id="PR00412">
    <property type="entry name" value="EPOXHYDRLASE"/>
</dbReference>
<feature type="domain" description="AB hydrolase-1" evidence="1">
    <location>
        <begin position="32"/>
        <end position="263"/>
    </location>
</feature>
<dbReference type="Proteomes" id="UP001203665">
    <property type="component" value="Unassembled WGS sequence"/>
</dbReference>
<dbReference type="InterPro" id="IPR000073">
    <property type="entry name" value="AB_hydrolase_1"/>
</dbReference>
<proteinExistence type="predicted"/>
<organism evidence="2 3">
    <name type="scientific">Alkalicoccobacillus plakortidis</name>
    <dbReference type="NCBI Taxonomy" id="444060"/>
    <lineage>
        <taxon>Bacteria</taxon>
        <taxon>Bacillati</taxon>
        <taxon>Bacillota</taxon>
        <taxon>Bacilli</taxon>
        <taxon>Bacillales</taxon>
        <taxon>Bacillaceae</taxon>
        <taxon>Alkalicoccobacillus</taxon>
    </lineage>
</organism>
<dbReference type="InterPro" id="IPR029058">
    <property type="entry name" value="AB_hydrolase_fold"/>
</dbReference>
<sequence>MKRTHTHTTLYMRGTHVYIERWSHTVDQPKGTLLFIHGFLSSSFSFRKLLPLMPTNYELICIDLPGFGRSGKQKSFCYECKNYAQLVAEVITLYNLKNVTIIGHSMGGQVALNTARYSSELVDSLVLLSASAYFHRVKKIYSYASYIPFFPTLLYTWGSRKNCETYIEQLMYKKHSVSDEMVQQYGRPLKEKAFYESIMYLMRQREGDMSSEDMQKITQKCLIIWGDQDPLIPVSTGYKLKQDLQNAALVVLSHTGHLIPEEQPKKAAKIIRRFLT</sequence>
<keyword evidence="2" id="KW-0378">Hydrolase</keyword>
<reference evidence="2" key="1">
    <citation type="submission" date="2022-06" db="EMBL/GenBank/DDBJ databases">
        <title>Alkalicoccobacillus porphyridii sp. nov., isolated from a marine red alga, Porphyridium purpureum and reclassification of Shouchella plakortidis and Shouchella gibsonii as Alkalicoccobacillus plakortidis comb. nov. and Alkalicoccobacillus gibsonii comb. nov.</title>
        <authorList>
            <person name="Kim K.H."/>
            <person name="Lee J.K."/>
            <person name="Han D.M."/>
            <person name="Baek J.H."/>
            <person name="Jeon C.O."/>
        </authorList>
    </citation>
    <scope>NUCLEOTIDE SEQUENCE</scope>
    <source>
        <strain evidence="2">DSM 19153</strain>
    </source>
</reference>
<keyword evidence="3" id="KW-1185">Reference proteome</keyword>
<dbReference type="Gene3D" id="3.40.50.1820">
    <property type="entry name" value="alpha/beta hydrolase"/>
    <property type="match status" value="1"/>
</dbReference>
<protein>
    <submittedName>
        <fullName evidence="2">Alpha/beta hydrolase</fullName>
    </submittedName>
</protein>
<evidence type="ECO:0000313" key="2">
    <source>
        <dbReference type="EMBL" id="MCM2674629.1"/>
    </source>
</evidence>
<dbReference type="EMBL" id="JAMQJY010000001">
    <property type="protein sequence ID" value="MCM2674629.1"/>
    <property type="molecule type" value="Genomic_DNA"/>
</dbReference>
<accession>A0ABT0XFH7</accession>